<dbReference type="Gene3D" id="3.20.20.450">
    <property type="entry name" value="EAL domain"/>
    <property type="match status" value="1"/>
</dbReference>
<evidence type="ECO:0000256" key="2">
    <source>
        <dbReference type="ARBA" id="ARBA00022636"/>
    </source>
</evidence>
<dbReference type="PANTHER" id="PTHR44757:SF2">
    <property type="entry name" value="BIOFILM ARCHITECTURE MAINTENANCE PROTEIN MBAA"/>
    <property type="match status" value="1"/>
</dbReference>
<keyword evidence="3" id="KW-1133">Transmembrane helix</keyword>
<dbReference type="PROSITE" id="PS50887">
    <property type="entry name" value="GGDEF"/>
    <property type="match status" value="1"/>
</dbReference>
<name>A0AAV2VZ45_9VIBR</name>
<dbReference type="SMART" id="SM00052">
    <property type="entry name" value="EAL"/>
    <property type="match status" value="1"/>
</dbReference>
<evidence type="ECO:0000259" key="4">
    <source>
        <dbReference type="PROSITE" id="PS50883"/>
    </source>
</evidence>
<feature type="domain" description="GGDEF" evidence="6">
    <location>
        <begin position="307"/>
        <end position="445"/>
    </location>
</feature>
<dbReference type="InterPro" id="IPR000160">
    <property type="entry name" value="GGDEF_dom"/>
</dbReference>
<dbReference type="AlphaFoldDB" id="A0AAV2VZ45"/>
<evidence type="ECO:0000313" key="7">
    <source>
        <dbReference type="EMBL" id="CCO49645.1"/>
    </source>
</evidence>
<dbReference type="PANTHER" id="PTHR44757">
    <property type="entry name" value="DIGUANYLATE CYCLASE DGCP"/>
    <property type="match status" value="1"/>
</dbReference>
<dbReference type="SUPFAM" id="SSF55073">
    <property type="entry name" value="Nucleotide cyclase"/>
    <property type="match status" value="1"/>
</dbReference>
<dbReference type="SUPFAM" id="SSF158472">
    <property type="entry name" value="HAMP domain-like"/>
    <property type="match status" value="1"/>
</dbReference>
<dbReference type="CDD" id="cd06225">
    <property type="entry name" value="HAMP"/>
    <property type="match status" value="1"/>
</dbReference>
<dbReference type="PROSITE" id="PS50885">
    <property type="entry name" value="HAMP"/>
    <property type="match status" value="1"/>
</dbReference>
<accession>A0AAV2VZ45</accession>
<evidence type="ECO:0000256" key="3">
    <source>
        <dbReference type="SAM" id="Phobius"/>
    </source>
</evidence>
<feature type="domain" description="EAL" evidence="4">
    <location>
        <begin position="454"/>
        <end position="709"/>
    </location>
</feature>
<dbReference type="InterPro" id="IPR029787">
    <property type="entry name" value="Nucleotide_cyclase"/>
</dbReference>
<dbReference type="EC" id="3.1.4.52" evidence="1"/>
<dbReference type="GO" id="GO:0016020">
    <property type="term" value="C:membrane"/>
    <property type="evidence" value="ECO:0007669"/>
    <property type="project" value="InterPro"/>
</dbReference>
<comment type="caution">
    <text evidence="7">The sequence shown here is derived from an EMBL/GenBank/DDBJ whole genome shotgun (WGS) entry which is preliminary data.</text>
</comment>
<dbReference type="Proteomes" id="UP000018211">
    <property type="component" value="Unassembled WGS sequence"/>
</dbReference>
<dbReference type="NCBIfam" id="TIGR00254">
    <property type="entry name" value="GGDEF"/>
    <property type="match status" value="1"/>
</dbReference>
<dbReference type="InterPro" id="IPR035919">
    <property type="entry name" value="EAL_sf"/>
</dbReference>
<dbReference type="Gene3D" id="6.10.340.10">
    <property type="match status" value="1"/>
</dbReference>
<feature type="transmembrane region" description="Helical" evidence="3">
    <location>
        <begin position="12"/>
        <end position="31"/>
    </location>
</feature>
<dbReference type="InterPro" id="IPR052155">
    <property type="entry name" value="Biofilm_reg_signaling"/>
</dbReference>
<gene>
    <name evidence="7" type="ORF">VIBNISOn1_840050</name>
</gene>
<keyword evidence="2" id="KW-0973">c-di-GMP</keyword>
<dbReference type="EMBL" id="CAOF01000180">
    <property type="protein sequence ID" value="CCO49645.1"/>
    <property type="molecule type" value="Genomic_DNA"/>
</dbReference>
<dbReference type="InterPro" id="IPR003660">
    <property type="entry name" value="HAMP_dom"/>
</dbReference>
<dbReference type="InterPro" id="IPR043128">
    <property type="entry name" value="Rev_trsase/Diguanyl_cyclase"/>
</dbReference>
<dbReference type="CDD" id="cd01949">
    <property type="entry name" value="GGDEF"/>
    <property type="match status" value="1"/>
</dbReference>
<evidence type="ECO:0000259" key="5">
    <source>
        <dbReference type="PROSITE" id="PS50885"/>
    </source>
</evidence>
<organism evidence="7 8">
    <name type="scientific">Vibrio nigripulchritudo SOn1</name>
    <dbReference type="NCBI Taxonomy" id="1238450"/>
    <lineage>
        <taxon>Bacteria</taxon>
        <taxon>Pseudomonadati</taxon>
        <taxon>Pseudomonadota</taxon>
        <taxon>Gammaproteobacteria</taxon>
        <taxon>Vibrionales</taxon>
        <taxon>Vibrionaceae</taxon>
        <taxon>Vibrio</taxon>
    </lineage>
</organism>
<evidence type="ECO:0000256" key="1">
    <source>
        <dbReference type="ARBA" id="ARBA00012282"/>
    </source>
</evidence>
<dbReference type="Pfam" id="PF00563">
    <property type="entry name" value="EAL"/>
    <property type="match status" value="1"/>
</dbReference>
<keyword evidence="3" id="KW-0472">Membrane</keyword>
<evidence type="ECO:0000313" key="8">
    <source>
        <dbReference type="Proteomes" id="UP000018211"/>
    </source>
</evidence>
<dbReference type="CDD" id="cd01948">
    <property type="entry name" value="EAL"/>
    <property type="match status" value="1"/>
</dbReference>
<dbReference type="Pfam" id="PF00990">
    <property type="entry name" value="GGDEF"/>
    <property type="match status" value="1"/>
</dbReference>
<protein>
    <recommendedName>
        <fullName evidence="1">cyclic-guanylate-specific phosphodiesterase</fullName>
        <ecNumber evidence="1">3.1.4.52</ecNumber>
    </recommendedName>
</protein>
<dbReference type="GO" id="GO:0071111">
    <property type="term" value="F:cyclic-guanylate-specific phosphodiesterase activity"/>
    <property type="evidence" value="ECO:0007669"/>
    <property type="project" value="UniProtKB-EC"/>
</dbReference>
<proteinExistence type="predicted"/>
<dbReference type="FunFam" id="3.20.20.450:FF:000001">
    <property type="entry name" value="Cyclic di-GMP phosphodiesterase yahA"/>
    <property type="match status" value="1"/>
</dbReference>
<dbReference type="InterPro" id="IPR001633">
    <property type="entry name" value="EAL_dom"/>
</dbReference>
<reference evidence="7 8" key="1">
    <citation type="journal article" date="2013" name="ISME J.">
        <title>Comparative genomics of pathogenic lineages of Vibrio nigripulchritudo identifies virulence-associated traits.</title>
        <authorList>
            <person name="Goudenege D."/>
            <person name="Labreuche Y."/>
            <person name="Krin E."/>
            <person name="Ansquer D."/>
            <person name="Mangenot S."/>
            <person name="Calteau A."/>
            <person name="Medigue C."/>
            <person name="Mazel D."/>
            <person name="Polz M.F."/>
            <person name="Le Roux F."/>
        </authorList>
    </citation>
    <scope>NUCLEOTIDE SEQUENCE [LARGE SCALE GENOMIC DNA]</scope>
    <source>
        <strain evidence="7 8">SOn1</strain>
    </source>
</reference>
<dbReference type="SMART" id="SM00267">
    <property type="entry name" value="GGDEF"/>
    <property type="match status" value="1"/>
</dbReference>
<keyword evidence="3" id="KW-0812">Transmembrane</keyword>
<dbReference type="Pfam" id="PF00672">
    <property type="entry name" value="HAMP"/>
    <property type="match status" value="1"/>
</dbReference>
<dbReference type="SMART" id="SM00304">
    <property type="entry name" value="HAMP"/>
    <property type="match status" value="1"/>
</dbReference>
<evidence type="ECO:0000259" key="6">
    <source>
        <dbReference type="PROSITE" id="PS50887"/>
    </source>
</evidence>
<dbReference type="PROSITE" id="PS50883">
    <property type="entry name" value="EAL"/>
    <property type="match status" value="1"/>
</dbReference>
<feature type="domain" description="HAMP" evidence="5">
    <location>
        <begin position="221"/>
        <end position="273"/>
    </location>
</feature>
<dbReference type="RefSeq" id="WP_022613700.1">
    <property type="nucleotide sequence ID" value="NZ_LK391965.1"/>
</dbReference>
<dbReference type="SUPFAM" id="SSF141868">
    <property type="entry name" value="EAL domain-like"/>
    <property type="match status" value="1"/>
</dbReference>
<dbReference type="GO" id="GO:0007165">
    <property type="term" value="P:signal transduction"/>
    <property type="evidence" value="ECO:0007669"/>
    <property type="project" value="InterPro"/>
</dbReference>
<sequence>MSRISSIKLSTRYIIATASIIAALSLSHFILQKNLYNEHTDSIIEELNKHTHNSLSRQLQLRGKSIALYLSEHLFDPLYNYNLEATYLAIQPALSQREVMVVNVINKDGNVFHDGTEKMLSFGAVPPNQDLIKQSMRKNKPFIKQTSSKLIYIQPISQSGMSMGAVYIELSLEKLLNDISDNQKIIGEAYKENIRSLYQGHFWITFASFAFSLLLATLMARSLTKPIRRLTTHIQETGQGKFRTMRALRRSDEIGELVNAYNDMGMRIEKHTEDIRFMAYHDALTGLPNRTYFISHVNELIQSGQHQQIDVFFIDLDEFKQVNDHFGHASGDHLLEIVSTRLSREVGYGFPETESNMVARLGGDEFLICCAGLSPKQREYMAGNILSTLQKDIVIESDTIVAGGSIGLASYPSHGQDAETLIKNADIAMYHAKERGKNTYSLFTNAMNQKIERRIDIEQELRKALNQPEQFELWYQPKIDMQSGKLLGAEALVRWRHPTRGIIMPDDFIPIAENTDMILPLGQHLIDRACQQLVAWEPTLPKDFYVTINLSAKQLYRQDIGGILAKSMLKAGCRPRQLQLEVTESQLIQDIDTARDIIRNLREHGIQVLLDDFGTGYASLSYLQKLQFDGVKIDRSFVSNTDTNANDRSLVEAIVSMANSLGMKTVAEGIETKEQAEYIRGIGCDIGQGFFYSKALPADQFTSKWISQPEATN</sequence>
<dbReference type="Gene3D" id="3.30.70.270">
    <property type="match status" value="1"/>
</dbReference>